<organism evidence="3 4">
    <name type="scientific">Alkalicoccobacillus gibsonii</name>
    <dbReference type="NCBI Taxonomy" id="79881"/>
    <lineage>
        <taxon>Bacteria</taxon>
        <taxon>Bacillati</taxon>
        <taxon>Bacillota</taxon>
        <taxon>Bacilli</taxon>
        <taxon>Bacillales</taxon>
        <taxon>Bacillaceae</taxon>
        <taxon>Alkalicoccobacillus</taxon>
    </lineage>
</organism>
<dbReference type="SFLD" id="SFLDS00003">
    <property type="entry name" value="Haloacid_Dehalogenase"/>
    <property type="match status" value="1"/>
</dbReference>
<feature type="domain" description="Sucrose phosphatase-like" evidence="2">
    <location>
        <begin position="18"/>
        <end position="276"/>
    </location>
</feature>
<sequence>MSSILFPPPFPRPKKVNSVIFCDFDETYFAHECTLKQEEDLYHLENYLEKATQQYGLKVGWVTGSSIHNLTKKVKQARIRFSPHFICSDLGTEVFHVLSDGSIERNNVWDKRLPNTKEFQRVVDEAVNELQKLYRIELVEQSQHGHSKYKKNYYYFIKSKVMEEYDLNVIKQISNVYGLGLNINRCNPKAGDPPLAYDIDFIVKGATGKRAAAAFICDQYNIPYGQTIAFGDSGNDLELLKFVQKGYLVANATGEAKEKHSQITQSPYTQGILEVLEKTYI</sequence>
<evidence type="ECO:0000313" key="3">
    <source>
        <dbReference type="EMBL" id="MEN0642063.1"/>
    </source>
</evidence>
<gene>
    <name evidence="3" type="ORF">MKY91_02655</name>
</gene>
<dbReference type="RefSeq" id="WP_343129221.1">
    <property type="nucleotide sequence ID" value="NZ_JBCITK010000001.1"/>
</dbReference>
<dbReference type="GO" id="GO:0016787">
    <property type="term" value="F:hydrolase activity"/>
    <property type="evidence" value="ECO:0007669"/>
    <property type="project" value="UniProtKB-KW"/>
</dbReference>
<dbReference type="InterPro" id="IPR023214">
    <property type="entry name" value="HAD_sf"/>
</dbReference>
<dbReference type="InterPro" id="IPR006379">
    <property type="entry name" value="HAD-SF_hydro_IIB"/>
</dbReference>
<proteinExistence type="predicted"/>
<accession>A0ABU9VFQ0</accession>
<dbReference type="Pfam" id="PF05116">
    <property type="entry name" value="S6PP"/>
    <property type="match status" value="1"/>
</dbReference>
<evidence type="ECO:0000313" key="4">
    <source>
        <dbReference type="Proteomes" id="UP001418796"/>
    </source>
</evidence>
<dbReference type="SUPFAM" id="SSF56784">
    <property type="entry name" value="HAD-like"/>
    <property type="match status" value="1"/>
</dbReference>
<dbReference type="InterPro" id="IPR036412">
    <property type="entry name" value="HAD-like_sf"/>
</dbReference>
<protein>
    <submittedName>
        <fullName evidence="3">HAD-IIB family hydrolase</fullName>
    </submittedName>
</protein>
<dbReference type="PANTHER" id="PTHR10000:SF57">
    <property type="entry name" value="KANOSAMINE-6-PHOSPHATE PHOSPHATASE"/>
    <property type="match status" value="1"/>
</dbReference>
<dbReference type="Proteomes" id="UP001418796">
    <property type="component" value="Unassembled WGS sequence"/>
</dbReference>
<evidence type="ECO:0000259" key="2">
    <source>
        <dbReference type="Pfam" id="PF05116"/>
    </source>
</evidence>
<keyword evidence="1 3" id="KW-0378">Hydrolase</keyword>
<dbReference type="SFLD" id="SFLDG01141">
    <property type="entry name" value="C2.B.1:_Sucrose_Phosphatase_Li"/>
    <property type="match status" value="1"/>
</dbReference>
<dbReference type="SFLD" id="SFLDG01140">
    <property type="entry name" value="C2.B:_Phosphomannomutase_and_P"/>
    <property type="match status" value="1"/>
</dbReference>
<dbReference type="EMBL" id="JBCITK010000001">
    <property type="protein sequence ID" value="MEN0642063.1"/>
    <property type="molecule type" value="Genomic_DNA"/>
</dbReference>
<evidence type="ECO:0000256" key="1">
    <source>
        <dbReference type="ARBA" id="ARBA00022801"/>
    </source>
</evidence>
<keyword evidence="4" id="KW-1185">Reference proteome</keyword>
<dbReference type="InterPro" id="IPR006380">
    <property type="entry name" value="SPP-like_dom"/>
</dbReference>
<dbReference type="Gene3D" id="3.30.70.1410">
    <property type="entry name" value="yhjk (haloacid dehalogenase-like hydrolase protein) domain"/>
    <property type="match status" value="1"/>
</dbReference>
<dbReference type="Gene3D" id="3.40.50.1000">
    <property type="entry name" value="HAD superfamily/HAD-like"/>
    <property type="match status" value="1"/>
</dbReference>
<name>A0ABU9VFQ0_9BACI</name>
<dbReference type="PANTHER" id="PTHR10000">
    <property type="entry name" value="PHOSPHOSERINE PHOSPHATASE"/>
    <property type="match status" value="1"/>
</dbReference>
<comment type="caution">
    <text evidence="3">The sequence shown here is derived from an EMBL/GenBank/DDBJ whole genome shotgun (WGS) entry which is preliminary data.</text>
</comment>
<reference evidence="3 4" key="1">
    <citation type="submission" date="2024-03" db="EMBL/GenBank/DDBJ databases">
        <title>Bacilli Hybrid Assemblies.</title>
        <authorList>
            <person name="Kovac J."/>
        </authorList>
    </citation>
    <scope>NUCLEOTIDE SEQUENCE [LARGE SCALE GENOMIC DNA]</scope>
    <source>
        <strain evidence="3 4">FSL R7-0666</strain>
    </source>
</reference>
<dbReference type="NCBIfam" id="TIGR01484">
    <property type="entry name" value="HAD-SF-IIB"/>
    <property type="match status" value="1"/>
</dbReference>